<evidence type="ECO:0000256" key="2">
    <source>
        <dbReference type="ARBA" id="ARBA00022448"/>
    </source>
</evidence>
<comment type="similarity">
    <text evidence="8">Belongs to the major facilitator superfamily. Proton-dependent oligopeptide transporter (POT/PTR) (TC 2.A.17) family.</text>
</comment>
<evidence type="ECO:0000313" key="15">
    <source>
        <dbReference type="Proteomes" id="UP001219389"/>
    </source>
</evidence>
<evidence type="ECO:0000313" key="13">
    <source>
        <dbReference type="Proteomes" id="UP000375690"/>
    </source>
</evidence>
<dbReference type="Gene3D" id="1.20.1250.20">
    <property type="entry name" value="MFS general substrate transporter like domains"/>
    <property type="match status" value="1"/>
</dbReference>
<dbReference type="GeneID" id="69478760"/>
<accession>A0A139L6T0</accession>
<evidence type="ECO:0000313" key="12">
    <source>
        <dbReference type="EMBL" id="MDC2743336.1"/>
    </source>
</evidence>
<feature type="transmembrane region" description="Helical" evidence="9">
    <location>
        <begin position="80"/>
        <end position="99"/>
    </location>
</feature>
<dbReference type="InterPro" id="IPR036259">
    <property type="entry name" value="MFS_trans_sf"/>
</dbReference>
<evidence type="ECO:0000313" key="11">
    <source>
        <dbReference type="EMBL" id="KAB1328803.1"/>
    </source>
</evidence>
<dbReference type="EMBL" id="VWFC01000005">
    <property type="protein sequence ID" value="KAB1328803.1"/>
    <property type="molecule type" value="Genomic_DNA"/>
</dbReference>
<dbReference type="GO" id="GO:1904680">
    <property type="term" value="F:peptide transmembrane transporter activity"/>
    <property type="evidence" value="ECO:0007669"/>
    <property type="project" value="InterPro"/>
</dbReference>
<evidence type="ECO:0000313" key="10">
    <source>
        <dbReference type="EMBL" id="KAA4088934.1"/>
    </source>
</evidence>
<feature type="transmembrane region" description="Helical" evidence="9">
    <location>
        <begin position="344"/>
        <end position="363"/>
    </location>
</feature>
<feature type="transmembrane region" description="Helical" evidence="9">
    <location>
        <begin position="484"/>
        <end position="502"/>
    </location>
</feature>
<feature type="transmembrane region" description="Helical" evidence="9">
    <location>
        <begin position="23"/>
        <end position="42"/>
    </location>
</feature>
<feature type="transmembrane region" description="Helical" evidence="9">
    <location>
        <begin position="105"/>
        <end position="124"/>
    </location>
</feature>
<reference evidence="12" key="2">
    <citation type="submission" date="2022-10" db="EMBL/GenBank/DDBJ databases">
        <title>Human gut microbiome strain richness.</title>
        <authorList>
            <person name="Chen-Liaw A."/>
        </authorList>
    </citation>
    <scope>NUCLEOTIDE SEQUENCE</scope>
    <source>
        <strain evidence="12">BSD2780120875st1_E1_BSD2780120875_150330</strain>
    </source>
</reference>
<dbReference type="InterPro" id="IPR050171">
    <property type="entry name" value="MFS_Transporters"/>
</dbReference>
<keyword evidence="5" id="KW-0653">Protein transport</keyword>
<dbReference type="PANTHER" id="PTHR23517">
    <property type="entry name" value="RESISTANCE PROTEIN MDTM, PUTATIVE-RELATED-RELATED"/>
    <property type="match status" value="1"/>
</dbReference>
<dbReference type="GO" id="GO:0006857">
    <property type="term" value="P:oligopeptide transport"/>
    <property type="evidence" value="ECO:0007669"/>
    <property type="project" value="InterPro"/>
</dbReference>
<dbReference type="Proteomes" id="UP000473905">
    <property type="component" value="Unassembled WGS sequence"/>
</dbReference>
<feature type="transmembrane region" description="Helical" evidence="9">
    <location>
        <begin position="375"/>
        <end position="394"/>
    </location>
</feature>
<dbReference type="RefSeq" id="WP_004325025.1">
    <property type="nucleotide sequence ID" value="NZ_CAAKNR010000117.1"/>
</dbReference>
<keyword evidence="3" id="KW-1003">Cell membrane</keyword>
<dbReference type="InterPro" id="IPR000109">
    <property type="entry name" value="POT_fam"/>
</dbReference>
<dbReference type="CDD" id="cd17346">
    <property type="entry name" value="MFS_DtpA_like"/>
    <property type="match status" value="1"/>
</dbReference>
<proteinExistence type="inferred from homology"/>
<evidence type="ECO:0000256" key="4">
    <source>
        <dbReference type="ARBA" id="ARBA00022692"/>
    </source>
</evidence>
<dbReference type="InterPro" id="IPR005279">
    <property type="entry name" value="Dipep/tripep_permease"/>
</dbReference>
<evidence type="ECO:0000256" key="3">
    <source>
        <dbReference type="ARBA" id="ARBA00022475"/>
    </source>
</evidence>
<evidence type="ECO:0000256" key="5">
    <source>
        <dbReference type="ARBA" id="ARBA00022856"/>
    </source>
</evidence>
<feature type="transmembrane region" description="Helical" evidence="9">
    <location>
        <begin position="145"/>
        <end position="165"/>
    </location>
</feature>
<keyword evidence="2 8" id="KW-0813">Transport</keyword>
<reference evidence="13 14" key="1">
    <citation type="journal article" date="2019" name="Nat. Med.">
        <title>A library of human gut bacterial isolates paired with longitudinal multiomics data enables mechanistic microbiome research.</title>
        <authorList>
            <person name="Poyet M."/>
            <person name="Groussin M."/>
            <person name="Gibbons S.M."/>
            <person name="Avila-Pacheco J."/>
            <person name="Jiang X."/>
            <person name="Kearney S.M."/>
            <person name="Perrotta A.R."/>
            <person name="Berdy B."/>
            <person name="Zhao S."/>
            <person name="Lieberman T.D."/>
            <person name="Swanson P.K."/>
            <person name="Smith M."/>
            <person name="Roesemann S."/>
            <person name="Alexander J.E."/>
            <person name="Rich S.A."/>
            <person name="Livny J."/>
            <person name="Vlamakis H."/>
            <person name="Clish C."/>
            <person name="Bullock K."/>
            <person name="Deik A."/>
            <person name="Scott J."/>
            <person name="Pierce K.A."/>
            <person name="Xavier R.J."/>
            <person name="Alm E.J."/>
        </authorList>
    </citation>
    <scope>NUCLEOTIDE SEQUENCE [LARGE SCALE GENOMIC DNA]</scope>
    <source>
        <strain evidence="10 14">BIOML-A134</strain>
        <strain evidence="11 13">BIOML-A2</strain>
    </source>
</reference>
<keyword evidence="4 8" id="KW-0812">Transmembrane</keyword>
<organism evidence="12 15">
    <name type="scientific">Bacteroides ovatus</name>
    <dbReference type="NCBI Taxonomy" id="28116"/>
    <lineage>
        <taxon>Bacteria</taxon>
        <taxon>Pseudomonadati</taxon>
        <taxon>Bacteroidota</taxon>
        <taxon>Bacteroidia</taxon>
        <taxon>Bacteroidales</taxon>
        <taxon>Bacteroidaceae</taxon>
        <taxon>Bacteroides</taxon>
    </lineage>
</organism>
<sequence length="514" mass="57215">MSALKGHPKGLYLIFATSTAERFSYYGMRAIFILFLTQALLFDKEAAASIYGSYTGLVYLTPLIGGYIADKYWGIRRSVFWGAVMMAVGQFLMFMSASTLDNTNLAHWMMYGGLGFLILGNGCFKPTVSSLVGQLYEPGDRRLDAAYTIFYMGVNVGSFAAPLICGYLGDTGDPHDFKWGFLAAGIMTLFTVVLFETQKNKYLFSPSGEPIGIIPDAKREKKEDKADHISHPKMDKRTKVRNTLVITILTIALIAFFNYAFEGDWVSIGIFTACIVFPVLILLDGSLTKIERSRIFVIYIVAFFVIFFWAAYEQAGASLTLFASEQTNRDIFGWEMPASWFQSFNPLFVVVLAYIMPGVWGFLNKRKMEPASPTKQAIGLLLLSLGYLFICFGVKDAVPGVKVSMIWLTGLYFIHTMGEIALSPIGLSMVNKLSPLRFASLMMGIWYLSTATANKFAGMLSGLYPEAGKVKSIFGYQIATMYDFFMVFVVMSGVASLILFLLSKKLQKMMHGVE</sequence>
<dbReference type="SUPFAM" id="SSF103473">
    <property type="entry name" value="MFS general substrate transporter"/>
    <property type="match status" value="1"/>
</dbReference>
<evidence type="ECO:0000256" key="6">
    <source>
        <dbReference type="ARBA" id="ARBA00022989"/>
    </source>
</evidence>
<feature type="transmembrane region" description="Helical" evidence="9">
    <location>
        <begin position="177"/>
        <end position="195"/>
    </location>
</feature>
<dbReference type="PANTHER" id="PTHR23517:SF15">
    <property type="entry name" value="PROTON-DEPENDENT OLIGOPEPTIDE FAMILY TRANSPORT PROTEIN"/>
    <property type="match status" value="1"/>
</dbReference>
<feature type="transmembrane region" description="Helical" evidence="9">
    <location>
        <begin position="439"/>
        <end position="464"/>
    </location>
</feature>
<feature type="transmembrane region" description="Helical" evidence="9">
    <location>
        <begin position="406"/>
        <end position="427"/>
    </location>
</feature>
<dbReference type="Pfam" id="PF00854">
    <property type="entry name" value="PTR2"/>
    <property type="match status" value="2"/>
</dbReference>
<dbReference type="EMBL" id="VWKB01000065">
    <property type="protein sequence ID" value="KAA4088934.1"/>
    <property type="molecule type" value="Genomic_DNA"/>
</dbReference>
<evidence type="ECO:0000256" key="1">
    <source>
        <dbReference type="ARBA" id="ARBA00004651"/>
    </source>
</evidence>
<dbReference type="STRING" id="28116.Bovatus_04638"/>
<dbReference type="NCBIfam" id="TIGR00924">
    <property type="entry name" value="yjdL_sub1_fam"/>
    <property type="match status" value="1"/>
</dbReference>
<name>A0A139L6T0_BACOV</name>
<evidence type="ECO:0000256" key="8">
    <source>
        <dbReference type="RuleBase" id="RU003755"/>
    </source>
</evidence>
<evidence type="ECO:0000313" key="14">
    <source>
        <dbReference type="Proteomes" id="UP000473905"/>
    </source>
</evidence>
<feature type="transmembrane region" description="Helical" evidence="9">
    <location>
        <begin position="48"/>
        <end position="68"/>
    </location>
</feature>
<feature type="transmembrane region" description="Helical" evidence="9">
    <location>
        <begin position="265"/>
        <end position="283"/>
    </location>
</feature>
<keyword evidence="7 9" id="KW-0472">Membrane</keyword>
<evidence type="ECO:0000256" key="7">
    <source>
        <dbReference type="ARBA" id="ARBA00023136"/>
    </source>
</evidence>
<dbReference type="InterPro" id="IPR018456">
    <property type="entry name" value="PTR2_symporter_CS"/>
</dbReference>
<evidence type="ECO:0000256" key="9">
    <source>
        <dbReference type="SAM" id="Phobius"/>
    </source>
</evidence>
<dbReference type="Proteomes" id="UP000375690">
    <property type="component" value="Unassembled WGS sequence"/>
</dbReference>
<keyword evidence="6 9" id="KW-1133">Transmembrane helix</keyword>
<protein>
    <submittedName>
        <fullName evidence="12">Peptide MFS transporter</fullName>
    </submittedName>
</protein>
<dbReference type="Proteomes" id="UP001219389">
    <property type="component" value="Unassembled WGS sequence"/>
</dbReference>
<dbReference type="AlphaFoldDB" id="A0A139L6T0"/>
<feature type="transmembrane region" description="Helical" evidence="9">
    <location>
        <begin position="240"/>
        <end position="259"/>
    </location>
</feature>
<dbReference type="PROSITE" id="PS01023">
    <property type="entry name" value="PTR2_2"/>
    <property type="match status" value="1"/>
</dbReference>
<comment type="caution">
    <text evidence="12">The sequence shown here is derived from an EMBL/GenBank/DDBJ whole genome shotgun (WGS) entry which is preliminary data.</text>
</comment>
<dbReference type="GO" id="GO:0005886">
    <property type="term" value="C:plasma membrane"/>
    <property type="evidence" value="ECO:0007669"/>
    <property type="project" value="UniProtKB-SubCell"/>
</dbReference>
<keyword evidence="14" id="KW-1185">Reference proteome</keyword>
<dbReference type="FunFam" id="1.20.1250.20:FF:000607">
    <property type="entry name" value="Amino acid/peptide transporter (Peptide:H+ symporter)"/>
    <property type="match status" value="1"/>
</dbReference>
<feature type="transmembrane region" description="Helical" evidence="9">
    <location>
        <begin position="295"/>
        <end position="312"/>
    </location>
</feature>
<comment type="subcellular location">
    <subcellularLocation>
        <location evidence="1">Cell membrane</location>
        <topology evidence="1">Multi-pass membrane protein</topology>
    </subcellularLocation>
    <subcellularLocation>
        <location evidence="8">Membrane</location>
        <topology evidence="8">Multi-pass membrane protein</topology>
    </subcellularLocation>
</comment>
<dbReference type="EMBL" id="JAQNZF010000017">
    <property type="protein sequence ID" value="MDC2743336.1"/>
    <property type="molecule type" value="Genomic_DNA"/>
</dbReference>
<gene>
    <name evidence="11" type="ORF">F3B53_05710</name>
    <name evidence="10" type="ORF">F3D66_29000</name>
    <name evidence="12" type="ORF">PO382_14010</name>
</gene>
<keyword evidence="5" id="KW-0571">Peptide transport</keyword>